<sequence length="850" mass="95471">MMHEDVDDEEEEVILDRRTLIHQANDSNSLSNSGPILLGVNRFNIKVYDNPIKLSQAKTILLAATSISIGMFTGLLGPTFPFLAQRMPADLSAIIWLIPMKAIGFLIGTLLSAYLYTWFNVCCLLGLSCLAISFGVCSLPLITDLATFYLTSLILGIGLAISYNGIDTLYNRLWNRSTLASVRWLHLLVAVGAILSTLMLFPSAISNQNQNQNLLTTNLTPVHRPPRQAIDEVANRLSAMSMQDNNDDDDDEISNNIPNILNSTNIINTTSESPPTTTSTTEKVVHKPSVVDSDQLKQSIIVKPSENKQSDTKSSCIKSLCCYHRNDTNQNETLIKNTFTCKEKDDNKLNDCKDILSTCLTSTSNICLPDKTNIRCRIDQICANDKTPNCTIQSIETAINISSTTTVITTIPTTIITNTTATTTLPTTSTTTLPSTSPSTTTVTTTTTTTTTTTSTTTSTSTTTTTTTTYHKKPSMAESETDDLDENLFYKKIRSFSQSLTLIHFIYLFLAFTFFLLGIFYSTLAMRGEGINTPSSKPTYLNPLTLLFGNSHRTTNNSNTQISLLSDRSSLKFVFLLLLFYFLLAGIEYSCIYLTYSFGMKLNFSEHQSLIIQFLFFLGLLLGRLIDIFMDYGCFLFNTRITNRTKKQSDKFHLISIKFCILIRLMLLFILCSTLSFSHLFQENSSPAAANSSIPSIQMFYFIFFFIGVLIASIPTLILVWIERDLSLNDSLIQMIFITITISEMIFPSFLFYIIKHVVLSYLFYLFLGSCLLLILFIFILYISKKWQRKKLYRILPTSMEMDDINIENHSDDDDDGGGEDHHFLRNERININESKLTLDNERAKGLKGH</sequence>
<keyword evidence="8" id="KW-1185">Reference proteome</keyword>
<feature type="transmembrane region" description="Helical" evidence="5">
    <location>
        <begin position="732"/>
        <end position="755"/>
    </location>
</feature>
<evidence type="ECO:0000256" key="5">
    <source>
        <dbReference type="SAM" id="Phobius"/>
    </source>
</evidence>
<evidence type="ECO:0000256" key="3">
    <source>
        <dbReference type="ARBA" id="ARBA00023136"/>
    </source>
</evidence>
<evidence type="ECO:0000256" key="1">
    <source>
        <dbReference type="ARBA" id="ARBA00022692"/>
    </source>
</evidence>
<gene>
    <name evidence="6" type="ORF">BJG266_LOCUS27598</name>
    <name evidence="7" type="ORF">QVE165_LOCUS49939</name>
</gene>
<feature type="region of interest" description="Disordered" evidence="4">
    <location>
        <begin position="426"/>
        <end position="474"/>
    </location>
</feature>
<feature type="transmembrane region" description="Helical" evidence="5">
    <location>
        <begin position="659"/>
        <end position="680"/>
    </location>
</feature>
<feature type="transmembrane region" description="Helical" evidence="5">
    <location>
        <begin position="93"/>
        <end position="116"/>
    </location>
</feature>
<dbReference type="Proteomes" id="UP000663832">
    <property type="component" value="Unassembled WGS sequence"/>
</dbReference>
<accession>A0A814XH59</accession>
<feature type="compositionally biased region" description="Low complexity" evidence="4">
    <location>
        <begin position="426"/>
        <end position="469"/>
    </location>
</feature>
<evidence type="ECO:0000313" key="7">
    <source>
        <dbReference type="EMBL" id="CAF1580304.1"/>
    </source>
</evidence>
<evidence type="ECO:0000256" key="4">
    <source>
        <dbReference type="SAM" id="MobiDB-lite"/>
    </source>
</evidence>
<dbReference type="Proteomes" id="UP000663877">
    <property type="component" value="Unassembled WGS sequence"/>
</dbReference>
<comment type="caution">
    <text evidence="6">The sequence shown here is derived from an EMBL/GenBank/DDBJ whole genome shotgun (WGS) entry which is preliminary data.</text>
</comment>
<feature type="transmembrane region" description="Helical" evidence="5">
    <location>
        <begin position="502"/>
        <end position="521"/>
    </location>
</feature>
<evidence type="ECO:0000256" key="2">
    <source>
        <dbReference type="ARBA" id="ARBA00022989"/>
    </source>
</evidence>
<dbReference type="InterPro" id="IPR036259">
    <property type="entry name" value="MFS_trans_sf"/>
</dbReference>
<feature type="region of interest" description="Disordered" evidence="4">
    <location>
        <begin position="264"/>
        <end position="286"/>
    </location>
</feature>
<evidence type="ECO:0000313" key="9">
    <source>
        <dbReference type="Proteomes" id="UP000663877"/>
    </source>
</evidence>
<feature type="transmembrane region" description="Helical" evidence="5">
    <location>
        <begin position="123"/>
        <end position="142"/>
    </location>
</feature>
<dbReference type="PANTHER" id="PTHR23121">
    <property type="entry name" value="SODIUM-DEPENDENT GLUCOSE TRANSPORTER 1"/>
    <property type="match status" value="1"/>
</dbReference>
<feature type="transmembrane region" description="Helical" evidence="5">
    <location>
        <begin position="148"/>
        <end position="166"/>
    </location>
</feature>
<evidence type="ECO:0000313" key="6">
    <source>
        <dbReference type="EMBL" id="CAF1213974.1"/>
    </source>
</evidence>
<feature type="transmembrane region" description="Helical" evidence="5">
    <location>
        <begin position="761"/>
        <end position="784"/>
    </location>
</feature>
<evidence type="ECO:0000313" key="8">
    <source>
        <dbReference type="Proteomes" id="UP000663832"/>
    </source>
</evidence>
<feature type="compositionally biased region" description="Low complexity" evidence="4">
    <location>
        <begin position="264"/>
        <end position="282"/>
    </location>
</feature>
<organism evidence="6 9">
    <name type="scientific">Adineta steineri</name>
    <dbReference type="NCBI Taxonomy" id="433720"/>
    <lineage>
        <taxon>Eukaryota</taxon>
        <taxon>Metazoa</taxon>
        <taxon>Spiralia</taxon>
        <taxon>Gnathifera</taxon>
        <taxon>Rotifera</taxon>
        <taxon>Eurotatoria</taxon>
        <taxon>Bdelloidea</taxon>
        <taxon>Adinetida</taxon>
        <taxon>Adinetidae</taxon>
        <taxon>Adineta</taxon>
    </lineage>
</organism>
<dbReference type="SUPFAM" id="SSF103473">
    <property type="entry name" value="MFS general substrate transporter"/>
    <property type="match status" value="1"/>
</dbReference>
<protein>
    <submittedName>
        <fullName evidence="6">Uncharacterized protein</fullName>
    </submittedName>
</protein>
<feature type="transmembrane region" description="Helical" evidence="5">
    <location>
        <begin position="60"/>
        <end position="81"/>
    </location>
</feature>
<dbReference type="AlphaFoldDB" id="A0A814XH59"/>
<feature type="transmembrane region" description="Helical" evidence="5">
    <location>
        <begin position="700"/>
        <end position="720"/>
    </location>
</feature>
<feature type="transmembrane region" description="Helical" evidence="5">
    <location>
        <begin position="187"/>
        <end position="205"/>
    </location>
</feature>
<dbReference type="EMBL" id="CAJNOI010000259">
    <property type="protein sequence ID" value="CAF1213974.1"/>
    <property type="molecule type" value="Genomic_DNA"/>
</dbReference>
<keyword evidence="1 5" id="KW-0812">Transmembrane</keyword>
<keyword evidence="2 5" id="KW-1133">Transmembrane helix</keyword>
<proteinExistence type="predicted"/>
<keyword evidence="3 5" id="KW-0472">Membrane</keyword>
<dbReference type="OrthoDB" id="10049773at2759"/>
<feature type="transmembrane region" description="Helical" evidence="5">
    <location>
        <begin position="610"/>
        <end position="638"/>
    </location>
</feature>
<name>A0A814XH59_9BILA</name>
<dbReference type="EMBL" id="CAJNOM010000942">
    <property type="protein sequence ID" value="CAF1580304.1"/>
    <property type="molecule type" value="Genomic_DNA"/>
</dbReference>
<feature type="transmembrane region" description="Helical" evidence="5">
    <location>
        <begin position="573"/>
        <end position="598"/>
    </location>
</feature>
<dbReference type="PANTHER" id="PTHR23121:SF9">
    <property type="entry name" value="SODIUM-DEPENDENT GLUCOSE TRANSPORTER 1"/>
    <property type="match status" value="1"/>
</dbReference>
<reference evidence="6" key="1">
    <citation type="submission" date="2021-02" db="EMBL/GenBank/DDBJ databases">
        <authorList>
            <person name="Nowell W R."/>
        </authorList>
    </citation>
    <scope>NUCLEOTIDE SEQUENCE</scope>
</reference>